<evidence type="ECO:0000313" key="1">
    <source>
        <dbReference type="EMBL" id="TXG50107.1"/>
    </source>
</evidence>
<evidence type="ECO:0000313" key="2">
    <source>
        <dbReference type="Proteomes" id="UP000323000"/>
    </source>
</evidence>
<dbReference type="Proteomes" id="UP000323000">
    <property type="component" value="Chromosome 12"/>
</dbReference>
<dbReference type="AlphaFoldDB" id="A0A5C7GZZ3"/>
<name>A0A5C7GZZ3_9ROSI</name>
<dbReference type="OrthoDB" id="1820242at2759"/>
<dbReference type="EMBL" id="VAHF01000012">
    <property type="protein sequence ID" value="TXG50107.1"/>
    <property type="molecule type" value="Genomic_DNA"/>
</dbReference>
<keyword evidence="2" id="KW-1185">Reference proteome</keyword>
<protein>
    <submittedName>
        <fullName evidence="1">Uncharacterized protein</fullName>
    </submittedName>
</protein>
<accession>A0A5C7GZZ3</accession>
<reference evidence="2" key="1">
    <citation type="journal article" date="2019" name="Gigascience">
        <title>De novo genome assembly of the endangered Acer yangbiense, a plant species with extremely small populations endemic to Yunnan Province, China.</title>
        <authorList>
            <person name="Yang J."/>
            <person name="Wariss H.M."/>
            <person name="Tao L."/>
            <person name="Zhang R."/>
            <person name="Yun Q."/>
            <person name="Hollingsworth P."/>
            <person name="Dao Z."/>
            <person name="Luo G."/>
            <person name="Guo H."/>
            <person name="Ma Y."/>
            <person name="Sun W."/>
        </authorList>
    </citation>
    <scope>NUCLEOTIDE SEQUENCE [LARGE SCALE GENOMIC DNA]</scope>
    <source>
        <strain evidence="2">cv. Malutang</strain>
    </source>
</reference>
<proteinExistence type="predicted"/>
<organism evidence="1 2">
    <name type="scientific">Acer yangbiense</name>
    <dbReference type="NCBI Taxonomy" id="1000413"/>
    <lineage>
        <taxon>Eukaryota</taxon>
        <taxon>Viridiplantae</taxon>
        <taxon>Streptophyta</taxon>
        <taxon>Embryophyta</taxon>
        <taxon>Tracheophyta</taxon>
        <taxon>Spermatophyta</taxon>
        <taxon>Magnoliopsida</taxon>
        <taxon>eudicotyledons</taxon>
        <taxon>Gunneridae</taxon>
        <taxon>Pentapetalae</taxon>
        <taxon>rosids</taxon>
        <taxon>malvids</taxon>
        <taxon>Sapindales</taxon>
        <taxon>Sapindaceae</taxon>
        <taxon>Hippocastanoideae</taxon>
        <taxon>Acereae</taxon>
        <taxon>Acer</taxon>
    </lineage>
</organism>
<comment type="caution">
    <text evidence="1">The sequence shown here is derived from an EMBL/GenBank/DDBJ whole genome shotgun (WGS) entry which is preliminary data.</text>
</comment>
<gene>
    <name evidence="1" type="ORF">EZV62_025982</name>
</gene>
<sequence>MSLLLASAAKEAADHLVIFPSAGASFKDSVLGWSEEGKKSLFGDQESEGKGKKIAMLDQVSSMFKGDVLELQSYDLGRCRLVASRIGAVKLTQMALKLFAAMAGPRALTGFIDAPVDGLQHGMNKRNQGKRSS</sequence>